<reference evidence="2" key="1">
    <citation type="journal article" date="2019" name="Int. J. Syst. Evol. Microbiol.">
        <title>The Global Catalogue of Microorganisms (GCM) 10K type strain sequencing project: providing services to taxonomists for standard genome sequencing and annotation.</title>
        <authorList>
            <consortium name="The Broad Institute Genomics Platform"/>
            <consortium name="The Broad Institute Genome Sequencing Center for Infectious Disease"/>
            <person name="Wu L."/>
            <person name="Ma J."/>
        </authorList>
    </citation>
    <scope>NUCLEOTIDE SEQUENCE [LARGE SCALE GENOMIC DNA]</scope>
    <source>
        <strain evidence="2">JCM 17906</strain>
    </source>
</reference>
<dbReference type="Gene3D" id="3.30.530.20">
    <property type="match status" value="1"/>
</dbReference>
<accession>A0ABP8RZW8</accession>
<dbReference type="Pfam" id="PF10604">
    <property type="entry name" value="Polyketide_cyc2"/>
    <property type="match status" value="1"/>
</dbReference>
<comment type="caution">
    <text evidence="1">The sequence shown here is derived from an EMBL/GenBank/DDBJ whole genome shotgun (WGS) entry which is preliminary data.</text>
</comment>
<dbReference type="RefSeq" id="WP_345423546.1">
    <property type="nucleotide sequence ID" value="NZ_BAABGT010000077.1"/>
</dbReference>
<protein>
    <recommendedName>
        <fullName evidence="3">Polyketide cyclase/dehydrase/lipid transport protein</fullName>
    </recommendedName>
</protein>
<dbReference type="Proteomes" id="UP001501598">
    <property type="component" value="Unassembled WGS sequence"/>
</dbReference>
<dbReference type="EMBL" id="BAABGT010000077">
    <property type="protein sequence ID" value="GAA4553833.1"/>
    <property type="molecule type" value="Genomic_DNA"/>
</dbReference>
<dbReference type="InterPro" id="IPR023393">
    <property type="entry name" value="START-like_dom_sf"/>
</dbReference>
<organism evidence="1 2">
    <name type="scientific">Pseudonocardia xishanensis</name>
    <dbReference type="NCBI Taxonomy" id="630995"/>
    <lineage>
        <taxon>Bacteria</taxon>
        <taxon>Bacillati</taxon>
        <taxon>Actinomycetota</taxon>
        <taxon>Actinomycetes</taxon>
        <taxon>Pseudonocardiales</taxon>
        <taxon>Pseudonocardiaceae</taxon>
        <taxon>Pseudonocardia</taxon>
    </lineage>
</organism>
<sequence>MTISFSAEAEAPVPAERAWAVLADYSRDAEWRHQVVSMVSTPPGPAEPGQTTAEVMRFAGRTLHNDGEVVTSGPGLRFTWRTTSGVDAEGAREVVPLGADRCRVVLRTRVHPTGAERYYAPLARFVLRHGLRKDLRRFVQQL</sequence>
<evidence type="ECO:0000313" key="1">
    <source>
        <dbReference type="EMBL" id="GAA4553833.1"/>
    </source>
</evidence>
<dbReference type="InterPro" id="IPR019587">
    <property type="entry name" value="Polyketide_cyclase/dehydratase"/>
</dbReference>
<name>A0ABP8RZW8_9PSEU</name>
<evidence type="ECO:0008006" key="3">
    <source>
        <dbReference type="Google" id="ProtNLM"/>
    </source>
</evidence>
<proteinExistence type="predicted"/>
<keyword evidence="2" id="KW-1185">Reference proteome</keyword>
<evidence type="ECO:0000313" key="2">
    <source>
        <dbReference type="Proteomes" id="UP001501598"/>
    </source>
</evidence>
<dbReference type="SUPFAM" id="SSF55961">
    <property type="entry name" value="Bet v1-like"/>
    <property type="match status" value="1"/>
</dbReference>
<gene>
    <name evidence="1" type="ORF">GCM10023175_50620</name>
</gene>